<evidence type="ECO:0000256" key="3">
    <source>
        <dbReference type="ARBA" id="ARBA00009014"/>
    </source>
</evidence>
<dbReference type="UniPathway" id="UPA00253">
    <property type="reaction ID" value="UER00332"/>
</dbReference>
<sequence>MPNVTGIFGGSFDPPHLGHLGIAESFWREFPEASELWILPNSLSPAKNEKHVSTGIILDMLHLQFGEMKNTRILDLELQKSGPSYTYDTLSELKRIMPERDYLLLVGEDQYAAFHLWKEWKGILSLVTTLLVFRRTSEITPLNPELDRFREKIVFLKNPIVPAASCDLRQELPEAIRTKRKPIALTEAVWQKILETNSYSK</sequence>
<evidence type="ECO:0000259" key="12">
    <source>
        <dbReference type="Pfam" id="PF01467"/>
    </source>
</evidence>
<gene>
    <name evidence="11 13" type="primary">nadD</name>
    <name evidence="13" type="ORF">EHO60_09340</name>
</gene>
<dbReference type="InterPro" id="IPR004821">
    <property type="entry name" value="Cyt_trans-like"/>
</dbReference>
<dbReference type="Pfam" id="PF01467">
    <property type="entry name" value="CTP_transf_like"/>
    <property type="match status" value="1"/>
</dbReference>
<reference evidence="13" key="1">
    <citation type="journal article" date="2019" name="PLoS Negl. Trop. Dis.">
        <title>Revisiting the worldwide diversity of Leptospira species in the environment.</title>
        <authorList>
            <person name="Vincent A.T."/>
            <person name="Schiettekatte O."/>
            <person name="Bourhy P."/>
            <person name="Veyrier F.J."/>
            <person name="Picardeau M."/>
        </authorList>
    </citation>
    <scope>NUCLEOTIDE SEQUENCE [LARGE SCALE GENOMIC DNA]</scope>
    <source>
        <strain evidence="13">SSW15</strain>
    </source>
</reference>
<keyword evidence="8 11" id="KW-0067">ATP-binding</keyword>
<dbReference type="HAMAP" id="MF_00244">
    <property type="entry name" value="NaMN_adenylyltr"/>
    <property type="match status" value="1"/>
</dbReference>
<comment type="similarity">
    <text evidence="3 11">Belongs to the NadD family.</text>
</comment>
<evidence type="ECO:0000256" key="11">
    <source>
        <dbReference type="HAMAP-Rule" id="MF_00244"/>
    </source>
</evidence>
<dbReference type="EC" id="2.7.7.18" evidence="11"/>
<keyword evidence="7 11" id="KW-0547">Nucleotide-binding</keyword>
<evidence type="ECO:0000256" key="2">
    <source>
        <dbReference type="ARBA" id="ARBA00005019"/>
    </source>
</evidence>
<evidence type="ECO:0000256" key="9">
    <source>
        <dbReference type="ARBA" id="ARBA00023027"/>
    </source>
</evidence>
<keyword evidence="9 11" id="KW-0520">NAD</keyword>
<organism evidence="13 14">
    <name type="scientific">Leptospira fletcheri</name>
    <dbReference type="NCBI Taxonomy" id="2484981"/>
    <lineage>
        <taxon>Bacteria</taxon>
        <taxon>Pseudomonadati</taxon>
        <taxon>Spirochaetota</taxon>
        <taxon>Spirochaetia</taxon>
        <taxon>Leptospirales</taxon>
        <taxon>Leptospiraceae</taxon>
        <taxon>Leptospira</taxon>
    </lineage>
</organism>
<accession>A0A4R9GKA9</accession>
<evidence type="ECO:0000256" key="8">
    <source>
        <dbReference type="ARBA" id="ARBA00022840"/>
    </source>
</evidence>
<evidence type="ECO:0000256" key="1">
    <source>
        <dbReference type="ARBA" id="ARBA00002324"/>
    </source>
</evidence>
<keyword evidence="5 11" id="KW-0808">Transferase</keyword>
<dbReference type="GO" id="GO:0004515">
    <property type="term" value="F:nicotinate-nucleotide adenylyltransferase activity"/>
    <property type="evidence" value="ECO:0007669"/>
    <property type="project" value="UniProtKB-UniRule"/>
</dbReference>
<name>A0A4R9GKA9_9LEPT</name>
<comment type="catalytic activity">
    <reaction evidence="10 11">
        <text>nicotinate beta-D-ribonucleotide + ATP + H(+) = deamido-NAD(+) + diphosphate</text>
        <dbReference type="Rhea" id="RHEA:22860"/>
        <dbReference type="ChEBI" id="CHEBI:15378"/>
        <dbReference type="ChEBI" id="CHEBI:30616"/>
        <dbReference type="ChEBI" id="CHEBI:33019"/>
        <dbReference type="ChEBI" id="CHEBI:57502"/>
        <dbReference type="ChEBI" id="CHEBI:58437"/>
        <dbReference type="EC" id="2.7.7.18"/>
    </reaction>
</comment>
<dbReference type="Proteomes" id="UP000298458">
    <property type="component" value="Unassembled WGS sequence"/>
</dbReference>
<dbReference type="EMBL" id="RQET01000004">
    <property type="protein sequence ID" value="TGK12626.1"/>
    <property type="molecule type" value="Genomic_DNA"/>
</dbReference>
<dbReference type="PANTHER" id="PTHR39321:SF3">
    <property type="entry name" value="PHOSPHOPANTETHEINE ADENYLYLTRANSFERASE"/>
    <property type="match status" value="1"/>
</dbReference>
<feature type="domain" description="Cytidyltransferase-like" evidence="12">
    <location>
        <begin position="7"/>
        <end position="142"/>
    </location>
</feature>
<evidence type="ECO:0000256" key="7">
    <source>
        <dbReference type="ARBA" id="ARBA00022741"/>
    </source>
</evidence>
<comment type="caution">
    <text evidence="13">The sequence shown here is derived from an EMBL/GenBank/DDBJ whole genome shotgun (WGS) entry which is preliminary data.</text>
</comment>
<dbReference type="GO" id="GO:0005524">
    <property type="term" value="F:ATP binding"/>
    <property type="evidence" value="ECO:0007669"/>
    <property type="project" value="UniProtKB-KW"/>
</dbReference>
<evidence type="ECO:0000256" key="10">
    <source>
        <dbReference type="ARBA" id="ARBA00048721"/>
    </source>
</evidence>
<dbReference type="Gene3D" id="3.40.50.620">
    <property type="entry name" value="HUPs"/>
    <property type="match status" value="1"/>
</dbReference>
<evidence type="ECO:0000313" key="14">
    <source>
        <dbReference type="Proteomes" id="UP000298458"/>
    </source>
</evidence>
<proteinExistence type="inferred from homology"/>
<evidence type="ECO:0000256" key="6">
    <source>
        <dbReference type="ARBA" id="ARBA00022695"/>
    </source>
</evidence>
<dbReference type="NCBIfam" id="TIGR00482">
    <property type="entry name" value="nicotinate (nicotinamide) nucleotide adenylyltransferase"/>
    <property type="match status" value="1"/>
</dbReference>
<dbReference type="SUPFAM" id="SSF52374">
    <property type="entry name" value="Nucleotidylyl transferase"/>
    <property type="match status" value="1"/>
</dbReference>
<keyword evidence="6 11" id="KW-0548">Nucleotidyltransferase</keyword>
<protein>
    <recommendedName>
        <fullName evidence="11">Probable nicotinate-nucleotide adenylyltransferase</fullName>
        <ecNumber evidence="11">2.7.7.18</ecNumber>
    </recommendedName>
    <alternativeName>
        <fullName evidence="11">Deamido-NAD(+) diphosphorylase</fullName>
    </alternativeName>
    <alternativeName>
        <fullName evidence="11">Deamido-NAD(+) pyrophosphorylase</fullName>
    </alternativeName>
    <alternativeName>
        <fullName evidence="11">Nicotinate mononucleotide adenylyltransferase</fullName>
        <shortName evidence="11">NaMN adenylyltransferase</shortName>
    </alternativeName>
</protein>
<comment type="function">
    <text evidence="1 11">Catalyzes the reversible adenylation of nicotinate mononucleotide (NaMN) to nicotinic acid adenine dinucleotide (NaAD).</text>
</comment>
<dbReference type="AlphaFoldDB" id="A0A4R9GKA9"/>
<dbReference type="InterPro" id="IPR005248">
    <property type="entry name" value="NadD/NMNAT"/>
</dbReference>
<keyword evidence="4 11" id="KW-0662">Pyridine nucleotide biosynthesis</keyword>
<evidence type="ECO:0000313" key="13">
    <source>
        <dbReference type="EMBL" id="TGK12626.1"/>
    </source>
</evidence>
<keyword evidence="14" id="KW-1185">Reference proteome</keyword>
<evidence type="ECO:0000256" key="5">
    <source>
        <dbReference type="ARBA" id="ARBA00022679"/>
    </source>
</evidence>
<comment type="pathway">
    <text evidence="2 11">Cofactor biosynthesis; NAD(+) biosynthesis; deamido-NAD(+) from nicotinate D-ribonucleotide: step 1/1.</text>
</comment>
<dbReference type="GO" id="GO:0009435">
    <property type="term" value="P:NAD+ biosynthetic process"/>
    <property type="evidence" value="ECO:0007669"/>
    <property type="project" value="UniProtKB-UniRule"/>
</dbReference>
<evidence type="ECO:0000256" key="4">
    <source>
        <dbReference type="ARBA" id="ARBA00022642"/>
    </source>
</evidence>
<dbReference type="InterPro" id="IPR014729">
    <property type="entry name" value="Rossmann-like_a/b/a_fold"/>
</dbReference>
<dbReference type="OrthoDB" id="5295945at2"/>
<dbReference type="CDD" id="cd02165">
    <property type="entry name" value="NMNAT"/>
    <property type="match status" value="1"/>
</dbReference>
<dbReference type="PANTHER" id="PTHR39321">
    <property type="entry name" value="NICOTINATE-NUCLEOTIDE ADENYLYLTRANSFERASE-RELATED"/>
    <property type="match status" value="1"/>
</dbReference>